<dbReference type="Pfam" id="PF00014">
    <property type="entry name" value="Kunitz_BPTI"/>
    <property type="match status" value="1"/>
</dbReference>
<accession>A0A6G5A7G1</accession>
<evidence type="ECO:0000313" key="2">
    <source>
        <dbReference type="EMBL" id="NIE46904.1"/>
    </source>
</evidence>
<dbReference type="AlphaFoldDB" id="A0A6G5A7G1"/>
<sequence>MKTCFSSVLVCVLHVYRYSVTSNIIERECWKNSPICACTPYIYIVKGCVCTCVFLMESSQNSAQWRPRKRVAEPKVQTLRQRRTGPSYGRNYTVSDCKLKRGHCIYPLACLCPKPLQGGYYRAPPDEYHWYYDNRTNKCVKHTYDPAGCNNFDKFEKCETYCNNATQK</sequence>
<dbReference type="GO" id="GO:0004867">
    <property type="term" value="F:serine-type endopeptidase inhibitor activity"/>
    <property type="evidence" value="ECO:0007669"/>
    <property type="project" value="InterPro"/>
</dbReference>
<dbReference type="SUPFAM" id="SSF57362">
    <property type="entry name" value="BPTI-like"/>
    <property type="match status" value="1"/>
</dbReference>
<name>A0A6G5A7G1_RHIMP</name>
<proteinExistence type="predicted"/>
<reference evidence="2" key="1">
    <citation type="submission" date="2020-03" db="EMBL/GenBank/DDBJ databases">
        <title>A transcriptome and proteome of the tick Rhipicephalus microplus shaped by the genetic composition of its hosts and developmental stage.</title>
        <authorList>
            <person name="Garcia G.R."/>
            <person name="Ribeiro J.M.C."/>
            <person name="Maruyama S.R."/>
            <person name="Gardinasse L.G."/>
            <person name="Nelson K."/>
            <person name="Ferreira B.R."/>
            <person name="Andrade T.G."/>
            <person name="Santos I.K.F.M."/>
        </authorList>
    </citation>
    <scope>NUCLEOTIDE SEQUENCE</scope>
    <source>
        <strain evidence="2">NSGR</strain>
        <tissue evidence="2">Salivary glands</tissue>
    </source>
</reference>
<dbReference type="Gene3D" id="4.10.410.10">
    <property type="entry name" value="Pancreatic trypsin inhibitor Kunitz domain"/>
    <property type="match status" value="1"/>
</dbReference>
<evidence type="ECO:0000259" key="1">
    <source>
        <dbReference type="PROSITE" id="PS50279"/>
    </source>
</evidence>
<protein>
    <submittedName>
        <fullName evidence="2">Putative bovine pancreatic trypsin inhibitor</fullName>
    </submittedName>
</protein>
<dbReference type="PROSITE" id="PS50279">
    <property type="entry name" value="BPTI_KUNITZ_2"/>
    <property type="match status" value="1"/>
</dbReference>
<dbReference type="InterPro" id="IPR036880">
    <property type="entry name" value="Kunitz_BPTI_sf"/>
</dbReference>
<dbReference type="EMBL" id="GIKN01004631">
    <property type="protein sequence ID" value="NIE46904.1"/>
    <property type="molecule type" value="Transcribed_RNA"/>
</dbReference>
<organism evidence="2">
    <name type="scientific">Rhipicephalus microplus</name>
    <name type="common">Cattle tick</name>
    <name type="synonym">Boophilus microplus</name>
    <dbReference type="NCBI Taxonomy" id="6941"/>
    <lineage>
        <taxon>Eukaryota</taxon>
        <taxon>Metazoa</taxon>
        <taxon>Ecdysozoa</taxon>
        <taxon>Arthropoda</taxon>
        <taxon>Chelicerata</taxon>
        <taxon>Arachnida</taxon>
        <taxon>Acari</taxon>
        <taxon>Parasitiformes</taxon>
        <taxon>Ixodida</taxon>
        <taxon>Ixodoidea</taxon>
        <taxon>Ixodidae</taxon>
        <taxon>Rhipicephalinae</taxon>
        <taxon>Rhipicephalus</taxon>
        <taxon>Boophilus</taxon>
    </lineage>
</organism>
<feature type="domain" description="BPTI/Kunitz inhibitor" evidence="1">
    <location>
        <begin position="112"/>
        <end position="162"/>
    </location>
</feature>
<dbReference type="InterPro" id="IPR002223">
    <property type="entry name" value="Kunitz_BPTI"/>
</dbReference>